<name>A0A542ZH63_9MICO</name>
<proteinExistence type="predicted"/>
<organism evidence="1 2">
    <name type="scientific">Oryzihumus leptocrescens</name>
    <dbReference type="NCBI Taxonomy" id="297536"/>
    <lineage>
        <taxon>Bacteria</taxon>
        <taxon>Bacillati</taxon>
        <taxon>Actinomycetota</taxon>
        <taxon>Actinomycetes</taxon>
        <taxon>Micrococcales</taxon>
        <taxon>Intrasporangiaceae</taxon>
        <taxon>Oryzihumus</taxon>
    </lineage>
</organism>
<dbReference type="AlphaFoldDB" id="A0A542ZH63"/>
<dbReference type="OrthoDB" id="4485313at2"/>
<evidence type="ECO:0000313" key="2">
    <source>
        <dbReference type="Proteomes" id="UP000319514"/>
    </source>
</evidence>
<accession>A0A542ZH63</accession>
<gene>
    <name evidence="1" type="ORF">FB474_1059</name>
</gene>
<keyword evidence="2" id="KW-1185">Reference proteome</keyword>
<dbReference type="Proteomes" id="UP000319514">
    <property type="component" value="Unassembled WGS sequence"/>
</dbReference>
<reference evidence="1 2" key="1">
    <citation type="submission" date="2019-06" db="EMBL/GenBank/DDBJ databases">
        <title>Sequencing the genomes of 1000 actinobacteria strains.</title>
        <authorList>
            <person name="Klenk H.-P."/>
        </authorList>
    </citation>
    <scope>NUCLEOTIDE SEQUENCE [LARGE SCALE GENOMIC DNA]</scope>
    <source>
        <strain evidence="1 2">DSM 18082</strain>
    </source>
</reference>
<comment type="caution">
    <text evidence="1">The sequence shown here is derived from an EMBL/GenBank/DDBJ whole genome shotgun (WGS) entry which is preliminary data.</text>
</comment>
<dbReference type="EMBL" id="VFOQ01000001">
    <property type="protein sequence ID" value="TQL59693.1"/>
    <property type="molecule type" value="Genomic_DNA"/>
</dbReference>
<protein>
    <submittedName>
        <fullName evidence="1">Uncharacterized protein</fullName>
    </submittedName>
</protein>
<evidence type="ECO:0000313" key="1">
    <source>
        <dbReference type="EMBL" id="TQL59693.1"/>
    </source>
</evidence>
<sequence>MTRLLFDGVVHTDYGQLDLLWGLGVGFDGDFDRWFAGQVNGLVGAASGDGLYINLARRSGGSPVRIALEAEAPGPPSDQWEDVVEVSVTVPPGGEARWCTWANETRGTLDLPPGPYRVRVSARGRDAGRAGELADGSVDAYLIQLWEAPDEVDAVVRSTSANGAYWHREVGSRR</sequence>
<dbReference type="RefSeq" id="WP_141787682.1">
    <property type="nucleotide sequence ID" value="NZ_BAAAKX010000004.1"/>
</dbReference>